<gene>
    <name evidence="1" type="ORF">Bhyg_09907</name>
</gene>
<dbReference type="EMBL" id="WJQU01000003">
    <property type="protein sequence ID" value="KAJ6637179.1"/>
    <property type="molecule type" value="Genomic_DNA"/>
</dbReference>
<evidence type="ECO:0000313" key="2">
    <source>
        <dbReference type="Proteomes" id="UP001151699"/>
    </source>
</evidence>
<dbReference type="Proteomes" id="UP001151699">
    <property type="component" value="Chromosome X"/>
</dbReference>
<comment type="caution">
    <text evidence="1">The sequence shown here is derived from an EMBL/GenBank/DDBJ whole genome shotgun (WGS) entry which is preliminary data.</text>
</comment>
<dbReference type="AlphaFoldDB" id="A0A9Q0MU98"/>
<keyword evidence="2" id="KW-1185">Reference proteome</keyword>
<organism evidence="1 2">
    <name type="scientific">Pseudolycoriella hygida</name>
    <dbReference type="NCBI Taxonomy" id="35572"/>
    <lineage>
        <taxon>Eukaryota</taxon>
        <taxon>Metazoa</taxon>
        <taxon>Ecdysozoa</taxon>
        <taxon>Arthropoda</taxon>
        <taxon>Hexapoda</taxon>
        <taxon>Insecta</taxon>
        <taxon>Pterygota</taxon>
        <taxon>Neoptera</taxon>
        <taxon>Endopterygota</taxon>
        <taxon>Diptera</taxon>
        <taxon>Nematocera</taxon>
        <taxon>Sciaroidea</taxon>
        <taxon>Sciaridae</taxon>
        <taxon>Pseudolycoriella</taxon>
    </lineage>
</organism>
<protein>
    <submittedName>
        <fullName evidence="1">Uncharacterized protein</fullName>
    </submittedName>
</protein>
<proteinExistence type="predicted"/>
<sequence>MDEDPNFVWKKNNLKDIAILFDLINSMHDESDDVFVHKYTQHEPWLRSQRSVITQPRHKRSINDIDDLSEEAFTDELLNSPIHQIDLDKIQKYPRIREFFIRNGSLYFFLSCVSESFTNLGLLSYLQDKRNLEFNPRLGRAVHNDDCVEIVRLRPPYAPRLGKRSFDNFSPRLGRHCSEYVDRRK</sequence>
<accession>A0A9Q0MU98</accession>
<evidence type="ECO:0000313" key="1">
    <source>
        <dbReference type="EMBL" id="KAJ6637179.1"/>
    </source>
</evidence>
<dbReference type="OrthoDB" id="7777182at2759"/>
<reference evidence="1" key="1">
    <citation type="submission" date="2022-07" db="EMBL/GenBank/DDBJ databases">
        <authorList>
            <person name="Trinca V."/>
            <person name="Uliana J.V.C."/>
            <person name="Torres T.T."/>
            <person name="Ward R.J."/>
            <person name="Monesi N."/>
        </authorList>
    </citation>
    <scope>NUCLEOTIDE SEQUENCE</scope>
    <source>
        <strain evidence="1">HSMRA1968</strain>
        <tissue evidence="1">Whole embryos</tissue>
    </source>
</reference>
<name>A0A9Q0MU98_9DIPT</name>